<evidence type="ECO:0000313" key="4">
    <source>
        <dbReference type="Proteomes" id="UP000298471"/>
    </source>
</evidence>
<comment type="caution">
    <text evidence="3">The sequence shown here is derived from an EMBL/GenBank/DDBJ whole genome shotgun (WGS) entry which is preliminary data.</text>
</comment>
<feature type="compositionally biased region" description="Low complexity" evidence="2">
    <location>
        <begin position="196"/>
        <end position="209"/>
    </location>
</feature>
<feature type="compositionally biased region" description="Polar residues" evidence="2">
    <location>
        <begin position="1"/>
        <end position="11"/>
    </location>
</feature>
<keyword evidence="4" id="KW-1185">Reference proteome</keyword>
<feature type="compositionally biased region" description="Low complexity" evidence="2">
    <location>
        <begin position="37"/>
        <end position="54"/>
    </location>
</feature>
<gene>
    <name evidence="3" type="ORF">E5K02_03500</name>
</gene>
<dbReference type="Pfam" id="PF03993">
    <property type="entry name" value="DUF349"/>
    <property type="match status" value="5"/>
</dbReference>
<evidence type="ECO:0000313" key="3">
    <source>
        <dbReference type="EMBL" id="TGE28543.1"/>
    </source>
</evidence>
<organism evidence="3 4">
    <name type="scientific">Hymenobacter metallicola</name>
    <dbReference type="NCBI Taxonomy" id="2563114"/>
    <lineage>
        <taxon>Bacteria</taxon>
        <taxon>Pseudomonadati</taxon>
        <taxon>Bacteroidota</taxon>
        <taxon>Cytophagia</taxon>
        <taxon>Cytophagales</taxon>
        <taxon>Hymenobacteraceae</taxon>
        <taxon>Hymenobacter</taxon>
    </lineage>
</organism>
<sequence length="797" mass="88836">MLPENENSAPNHSDDASESPMSILERRLAEIQAKQNPADAAAVPPATPAAAVNEPAPPAPAASTTTDEITERPAQGTAPVADVPAGAGTAEPTAATTEATAETPAISDSLARAESHYGAQNPGVQSAEHASSATQNSPAPTASPTAAEAGVLTETSTENKPVVTAVNEPVVPLETAADIDAAPAPVAALPTSANDSAAEAAEAAAAHSASAEEEEEYVPEIPVPDFTTLELPAQAAHLLALLRRPDARQNRKQIFDLHRQYETAITADRTAARQRFTEGGGEADDFVYAGPEGHAELTKALQDFRESRAKDARAEDEQRAKNLAHKQYLLSQLRQLVEAAETKDSSIRIKALQNDWKATGAVPQKDAQEIWNSYHALLDIYYNNRGLFFEMKELDRRRNLEAKEALIQRAEALAQQPSINKALQELRQLHEEWKHVGPVANEQRDAIWNRFLQASEKVHDRKKEFLNVRSTQENANLTRKTALLEQIKPFAEFQTERVNEWRAKTDELQKLKEEWDAAGLVPRDKAEQLNKQFWAAYKGFFQRKNQFFKSLDEEKNANLQRKLDLCNQAEAALQNPNWEEGREIVIRLQKEWKLIGRVPEKQSDKVWNRFRTACDSFFERKNEEAKQRVQQAQQVSQEQAAHLDRVAEAVTALTPDAPGTLEGFRQHVEEWRTFDGATNGPRGSAERAEEKFQTLMGKYLDAVPGLSYAERSDLLFQLQVERLKSSPDSQQALYRKEQALRREINEVENDIATLQTNLEFFARSKNANQLREEYQGRIDEAKGRIDALKKQLKIIRS</sequence>
<name>A0A4Z0QH21_9BACT</name>
<feature type="compositionally biased region" description="Low complexity" evidence="2">
    <location>
        <begin position="130"/>
        <end position="149"/>
    </location>
</feature>
<accession>A0A4Z0QH21</accession>
<dbReference type="Proteomes" id="UP000298471">
    <property type="component" value="Unassembled WGS sequence"/>
</dbReference>
<proteinExistence type="predicted"/>
<protein>
    <submittedName>
        <fullName evidence="3">DUF349 domain-containing protein</fullName>
    </submittedName>
</protein>
<keyword evidence="1" id="KW-0175">Coiled coil</keyword>
<dbReference type="OrthoDB" id="5422202at2"/>
<dbReference type="EMBL" id="SRMB01000001">
    <property type="protein sequence ID" value="TGE28543.1"/>
    <property type="molecule type" value="Genomic_DNA"/>
</dbReference>
<feature type="compositionally biased region" description="Low complexity" evidence="2">
    <location>
        <begin position="84"/>
        <end position="105"/>
    </location>
</feature>
<evidence type="ECO:0000256" key="1">
    <source>
        <dbReference type="SAM" id="Coils"/>
    </source>
</evidence>
<dbReference type="InterPro" id="IPR007139">
    <property type="entry name" value="DUF349"/>
</dbReference>
<reference evidence="3 4" key="1">
    <citation type="submission" date="2019-04" db="EMBL/GenBank/DDBJ databases">
        <authorList>
            <person name="Feng G."/>
            <person name="Zhang J."/>
            <person name="Zhu H."/>
        </authorList>
    </citation>
    <scope>NUCLEOTIDE SEQUENCE [LARGE SCALE GENOMIC DNA]</scope>
    <source>
        <strain evidence="3 4">9PBR-1</strain>
    </source>
</reference>
<feature type="coiled-coil region" evidence="1">
    <location>
        <begin position="730"/>
        <end position="791"/>
    </location>
</feature>
<evidence type="ECO:0000256" key="2">
    <source>
        <dbReference type="SAM" id="MobiDB-lite"/>
    </source>
</evidence>
<dbReference type="AlphaFoldDB" id="A0A4Z0QH21"/>
<feature type="region of interest" description="Disordered" evidence="2">
    <location>
        <begin position="1"/>
        <end position="160"/>
    </location>
</feature>
<dbReference type="RefSeq" id="WP_135392115.1">
    <property type="nucleotide sequence ID" value="NZ_SRMB01000001.1"/>
</dbReference>
<feature type="region of interest" description="Disordered" evidence="2">
    <location>
        <begin position="193"/>
        <end position="218"/>
    </location>
</feature>